<dbReference type="PANTHER" id="PTHR13968:SF21">
    <property type="entry name" value="RNA-BINDING RALY-LIKE PROTEIN"/>
    <property type="match status" value="1"/>
</dbReference>
<keyword evidence="3" id="KW-0472">Membrane</keyword>
<feature type="transmembrane region" description="Helical" evidence="3">
    <location>
        <begin position="121"/>
        <end position="139"/>
    </location>
</feature>
<organism evidence="4 5">
    <name type="scientific">Poecilia reticulata</name>
    <name type="common">Guppy</name>
    <name type="synonym">Acanthophacelus reticulatus</name>
    <dbReference type="NCBI Taxonomy" id="8081"/>
    <lineage>
        <taxon>Eukaryota</taxon>
        <taxon>Metazoa</taxon>
        <taxon>Chordata</taxon>
        <taxon>Craniata</taxon>
        <taxon>Vertebrata</taxon>
        <taxon>Euteleostomi</taxon>
        <taxon>Actinopterygii</taxon>
        <taxon>Neopterygii</taxon>
        <taxon>Teleostei</taxon>
        <taxon>Neoteleostei</taxon>
        <taxon>Acanthomorphata</taxon>
        <taxon>Ovalentaria</taxon>
        <taxon>Atherinomorphae</taxon>
        <taxon>Cyprinodontiformes</taxon>
        <taxon>Poeciliidae</taxon>
        <taxon>Poeciliinae</taxon>
        <taxon>Poecilia</taxon>
    </lineage>
</organism>
<dbReference type="PANTHER" id="PTHR13968">
    <property type="entry name" value="HETEROGENEOUS NUCLEAR RIBONUCLEOPROTEIN"/>
    <property type="match status" value="1"/>
</dbReference>
<dbReference type="AlphaFoldDB" id="A0A3P9MZH8"/>
<name>A0A3P9MZH8_POERE</name>
<feature type="region of interest" description="Disordered" evidence="2">
    <location>
        <begin position="74"/>
        <end position="114"/>
    </location>
</feature>
<dbReference type="InterPro" id="IPR051186">
    <property type="entry name" value="RRM_HNRPC/RALY_subfam"/>
</dbReference>
<sequence length="172" mass="19663">MTMYKGKRRNHRYINMAGEPKPYRPKGGSKRPLSAVYSGYEFDYEYYRDDFYSRLFDYHGRVAPPPRAVIPLKRSRVIAPSSRRGKTSFPVKTSSSSSSSSSRPPTSSSSSSGVKCTYNETFLLLLFFFFFFFCTNYTHDFCKLCSCSLGQAEAKRRADSGRLSSQTAHIWI</sequence>
<keyword evidence="3" id="KW-1133">Transmembrane helix</keyword>
<reference evidence="4" key="2">
    <citation type="submission" date="2025-08" db="UniProtKB">
        <authorList>
            <consortium name="Ensembl"/>
        </authorList>
    </citation>
    <scope>IDENTIFICATION</scope>
    <source>
        <strain evidence="4">Guanapo</strain>
    </source>
</reference>
<dbReference type="GeneTree" id="ENSGT00940000164239"/>
<evidence type="ECO:0000313" key="4">
    <source>
        <dbReference type="Ensembl" id="ENSPREP00000002716.1"/>
    </source>
</evidence>
<dbReference type="Proteomes" id="UP000242638">
    <property type="component" value="Unassembled WGS sequence"/>
</dbReference>
<accession>A0A3P9MZH8</accession>
<dbReference type="Ensembl" id="ENSPRET00000002766.1">
    <property type="protein sequence ID" value="ENSPREP00000002716.1"/>
    <property type="gene ID" value="ENSPREG00000001956.1"/>
</dbReference>
<keyword evidence="3" id="KW-0812">Transmembrane</keyword>
<feature type="compositionally biased region" description="Low complexity" evidence="2">
    <location>
        <begin position="93"/>
        <end position="112"/>
    </location>
</feature>
<reference evidence="4" key="3">
    <citation type="submission" date="2025-09" db="UniProtKB">
        <authorList>
            <consortium name="Ensembl"/>
        </authorList>
    </citation>
    <scope>IDENTIFICATION</scope>
    <source>
        <strain evidence="4">Guanapo</strain>
    </source>
</reference>
<evidence type="ECO:0000256" key="3">
    <source>
        <dbReference type="SAM" id="Phobius"/>
    </source>
</evidence>
<dbReference type="Bgee" id="ENSPREG00000001956">
    <property type="expression patterns" value="Expressed in head and 1 other cell type or tissue"/>
</dbReference>
<feature type="compositionally biased region" description="Basic residues" evidence="2">
    <location>
        <begin position="1"/>
        <end position="12"/>
    </location>
</feature>
<keyword evidence="1" id="KW-0694">RNA-binding</keyword>
<keyword evidence="5" id="KW-1185">Reference proteome</keyword>
<reference evidence="5" key="1">
    <citation type="submission" date="2013-11" db="EMBL/GenBank/DDBJ databases">
        <title>The genomic landscape of the Guanapo guppy.</title>
        <authorList>
            <person name="Kuenstner A."/>
            <person name="Dreyer C."/>
        </authorList>
    </citation>
    <scope>NUCLEOTIDE SEQUENCE</scope>
    <source>
        <strain evidence="5">Guanapo</strain>
    </source>
</reference>
<dbReference type="GO" id="GO:0005634">
    <property type="term" value="C:nucleus"/>
    <property type="evidence" value="ECO:0007669"/>
    <property type="project" value="TreeGrafter"/>
</dbReference>
<proteinExistence type="predicted"/>
<dbReference type="GO" id="GO:0003723">
    <property type="term" value="F:RNA binding"/>
    <property type="evidence" value="ECO:0007669"/>
    <property type="project" value="UniProtKB-KW"/>
</dbReference>
<evidence type="ECO:0000256" key="1">
    <source>
        <dbReference type="ARBA" id="ARBA00022884"/>
    </source>
</evidence>
<evidence type="ECO:0000256" key="2">
    <source>
        <dbReference type="SAM" id="MobiDB-lite"/>
    </source>
</evidence>
<protein>
    <submittedName>
        <fullName evidence="4">RALY RNA binding protein like</fullName>
    </submittedName>
</protein>
<evidence type="ECO:0000313" key="5">
    <source>
        <dbReference type="Proteomes" id="UP000242638"/>
    </source>
</evidence>
<feature type="region of interest" description="Disordered" evidence="2">
    <location>
        <begin position="1"/>
        <end position="32"/>
    </location>
</feature>